<dbReference type="InterPro" id="IPR027271">
    <property type="entry name" value="Acetolactate_synth/TF_NikR_C"/>
</dbReference>
<dbReference type="FunFam" id="3.30.70.1150:FF:000001">
    <property type="entry name" value="Acetolactate synthase small subunit"/>
    <property type="match status" value="1"/>
</dbReference>
<reference evidence="10 11" key="1">
    <citation type="submission" date="2019-08" db="EMBL/GenBank/DDBJ databases">
        <title>In-depth cultivation of the pig gut microbiome towards novel bacterial diversity and tailored functional studies.</title>
        <authorList>
            <person name="Wylensek D."/>
            <person name="Hitch T.C.A."/>
            <person name="Clavel T."/>
        </authorList>
    </citation>
    <scope>NUCLEOTIDE SEQUENCE [LARGE SCALE GENOMIC DNA]</scope>
    <source>
        <strain evidence="10 11">Oil+RF-744-WCA-WT-11</strain>
    </source>
</reference>
<comment type="pathway">
    <text evidence="1 8">Amino-acid biosynthesis; L-isoleucine biosynthesis; L-isoleucine from 2-oxobutanoate: step 1/4.</text>
</comment>
<dbReference type="FunFam" id="3.30.70.260:FF:000001">
    <property type="entry name" value="Acetolactate synthase, small subunit"/>
    <property type="match status" value="1"/>
</dbReference>
<dbReference type="Pfam" id="PF10369">
    <property type="entry name" value="ALS_ss_C"/>
    <property type="match status" value="1"/>
</dbReference>
<dbReference type="Proteomes" id="UP000481852">
    <property type="component" value="Unassembled WGS sequence"/>
</dbReference>
<dbReference type="InterPro" id="IPR002912">
    <property type="entry name" value="ACT_dom"/>
</dbReference>
<dbReference type="NCBIfam" id="TIGR00119">
    <property type="entry name" value="acolac_sm"/>
    <property type="match status" value="1"/>
</dbReference>
<dbReference type="InterPro" id="IPR019455">
    <property type="entry name" value="Acetolactate_synth_ssu_C"/>
</dbReference>
<dbReference type="InterPro" id="IPR054480">
    <property type="entry name" value="AHAS_small-like_ACT"/>
</dbReference>
<keyword evidence="11" id="KW-1185">Reference proteome</keyword>
<dbReference type="GO" id="GO:0005829">
    <property type="term" value="C:cytosol"/>
    <property type="evidence" value="ECO:0007669"/>
    <property type="project" value="TreeGrafter"/>
</dbReference>
<dbReference type="Pfam" id="PF22629">
    <property type="entry name" value="ACT_AHAS_ss"/>
    <property type="match status" value="1"/>
</dbReference>
<dbReference type="Gene3D" id="3.30.70.260">
    <property type="match status" value="1"/>
</dbReference>
<dbReference type="NCBIfam" id="NF008864">
    <property type="entry name" value="PRK11895.1"/>
    <property type="match status" value="1"/>
</dbReference>
<dbReference type="SUPFAM" id="SSF55021">
    <property type="entry name" value="ACT-like"/>
    <property type="match status" value="2"/>
</dbReference>
<comment type="similarity">
    <text evidence="3 8">Belongs to the acetolactate synthase small subunit family.</text>
</comment>
<evidence type="ECO:0000256" key="6">
    <source>
        <dbReference type="ARBA" id="ARBA00023304"/>
    </source>
</evidence>
<evidence type="ECO:0000313" key="10">
    <source>
        <dbReference type="EMBL" id="MSS15551.1"/>
    </source>
</evidence>
<comment type="caution">
    <text evidence="10">The sequence shown here is derived from an EMBL/GenBank/DDBJ whole genome shotgun (WGS) entry which is preliminary data.</text>
</comment>
<dbReference type="GO" id="GO:0003984">
    <property type="term" value="F:acetolactate synthase activity"/>
    <property type="evidence" value="ECO:0007669"/>
    <property type="project" value="UniProtKB-UniRule"/>
</dbReference>
<comment type="catalytic activity">
    <reaction evidence="7 8">
        <text>2 pyruvate + H(+) = (2S)-2-acetolactate + CO2</text>
        <dbReference type="Rhea" id="RHEA:25249"/>
        <dbReference type="ChEBI" id="CHEBI:15361"/>
        <dbReference type="ChEBI" id="CHEBI:15378"/>
        <dbReference type="ChEBI" id="CHEBI:16526"/>
        <dbReference type="ChEBI" id="CHEBI:58476"/>
        <dbReference type="EC" id="2.2.1.6"/>
    </reaction>
</comment>
<proteinExistence type="inferred from homology"/>
<evidence type="ECO:0000313" key="11">
    <source>
        <dbReference type="Proteomes" id="UP000481852"/>
    </source>
</evidence>
<sequence length="165" mass="18365">MKKRVISLLVDNTAGVTQRVSGLFSRRGYNIESITGGETADPRYSRITVVAEGDDDVLEQITKQLRKLVDVVDLKVLDPDNSVTRELVLVKIRVSPEQRQSVVTLSDVFRGKIVDVGQDSLIVELTGNHDKLEAFLRLLSGYEILELARTGFTGLSRGSDDVRFF</sequence>
<keyword evidence="5 8" id="KW-0028">Amino-acid biosynthesis</keyword>
<evidence type="ECO:0000256" key="5">
    <source>
        <dbReference type="ARBA" id="ARBA00022605"/>
    </source>
</evidence>
<dbReference type="GO" id="GO:0009097">
    <property type="term" value="P:isoleucine biosynthetic process"/>
    <property type="evidence" value="ECO:0007669"/>
    <property type="project" value="UniProtKB-UniRule"/>
</dbReference>
<dbReference type="PANTHER" id="PTHR30239:SF0">
    <property type="entry name" value="ACETOLACTATE SYNTHASE SMALL SUBUNIT 1, CHLOROPLASTIC"/>
    <property type="match status" value="1"/>
</dbReference>
<organism evidence="10 11">
    <name type="scientific">Porcincola intestinalis</name>
    <dbReference type="NCBI Taxonomy" id="2606632"/>
    <lineage>
        <taxon>Bacteria</taxon>
        <taxon>Bacillati</taxon>
        <taxon>Bacillota</taxon>
        <taxon>Clostridia</taxon>
        <taxon>Lachnospirales</taxon>
        <taxon>Lachnospiraceae</taxon>
        <taxon>Porcincola</taxon>
    </lineage>
</organism>
<name>A0A6L5X5A8_9FIRM</name>
<evidence type="ECO:0000256" key="3">
    <source>
        <dbReference type="ARBA" id="ARBA00006341"/>
    </source>
</evidence>
<gene>
    <name evidence="10" type="primary">ilvN</name>
    <name evidence="10" type="ORF">FYJ35_10965</name>
</gene>
<dbReference type="EMBL" id="VULZ01000012">
    <property type="protein sequence ID" value="MSS15551.1"/>
    <property type="molecule type" value="Genomic_DNA"/>
</dbReference>
<dbReference type="AlphaFoldDB" id="A0A6L5X5A8"/>
<dbReference type="Gene3D" id="3.30.70.1150">
    <property type="entry name" value="ACT-like. Chain A, domain 2"/>
    <property type="match status" value="1"/>
</dbReference>
<dbReference type="CDD" id="cd04878">
    <property type="entry name" value="ACT_AHAS"/>
    <property type="match status" value="1"/>
</dbReference>
<dbReference type="UniPathway" id="UPA00049">
    <property type="reaction ID" value="UER00059"/>
</dbReference>
<dbReference type="GO" id="GO:0009099">
    <property type="term" value="P:L-valine biosynthetic process"/>
    <property type="evidence" value="ECO:0007669"/>
    <property type="project" value="UniProtKB-UniRule"/>
</dbReference>
<evidence type="ECO:0000256" key="4">
    <source>
        <dbReference type="ARBA" id="ARBA00011744"/>
    </source>
</evidence>
<evidence type="ECO:0000256" key="7">
    <source>
        <dbReference type="ARBA" id="ARBA00048670"/>
    </source>
</evidence>
<dbReference type="GO" id="GO:1990610">
    <property type="term" value="F:acetolactate synthase regulator activity"/>
    <property type="evidence" value="ECO:0007669"/>
    <property type="project" value="UniProtKB-UniRule"/>
</dbReference>
<dbReference type="PROSITE" id="PS51671">
    <property type="entry name" value="ACT"/>
    <property type="match status" value="1"/>
</dbReference>
<comment type="function">
    <text evidence="8">Catalyzes the conversion of 2 pyruvate molecules into acetolactate in the first common step of the biosynthetic pathway of the branched-amino acids such as leucine, isoleucine, and valine.</text>
</comment>
<dbReference type="InterPro" id="IPR004789">
    <property type="entry name" value="Acetalactate_synth_ssu"/>
</dbReference>
<comment type="subunit">
    <text evidence="4 8">Dimer of large and small chains.</text>
</comment>
<protein>
    <recommendedName>
        <fullName evidence="8">Acetolactate synthase small subunit</fullName>
        <shortName evidence="8">AHAS</shortName>
        <shortName evidence="8">ALS</shortName>
        <ecNumber evidence="8">2.2.1.6</ecNumber>
    </recommendedName>
    <alternativeName>
        <fullName evidence="8">Acetohydroxy-acid synthase small subunit</fullName>
    </alternativeName>
</protein>
<dbReference type="RefSeq" id="WP_277067121.1">
    <property type="nucleotide sequence ID" value="NZ_JAQYJL010000010.1"/>
</dbReference>
<accession>A0A6L5X5A8</accession>
<keyword evidence="6 8" id="KW-0100">Branched-chain amino acid biosynthesis</keyword>
<dbReference type="EC" id="2.2.1.6" evidence="8"/>
<feature type="domain" description="ACT" evidence="9">
    <location>
        <begin position="5"/>
        <end position="79"/>
    </location>
</feature>
<dbReference type="InterPro" id="IPR039557">
    <property type="entry name" value="AHAS_ACT"/>
</dbReference>
<evidence type="ECO:0000256" key="2">
    <source>
        <dbReference type="ARBA" id="ARBA00005025"/>
    </source>
</evidence>
<evidence type="ECO:0000259" key="9">
    <source>
        <dbReference type="PROSITE" id="PS51671"/>
    </source>
</evidence>
<dbReference type="InterPro" id="IPR045865">
    <property type="entry name" value="ACT-like_dom_sf"/>
</dbReference>
<keyword evidence="8 10" id="KW-0808">Transferase</keyword>
<comment type="pathway">
    <text evidence="2 8">Amino-acid biosynthesis; L-valine biosynthesis; L-valine from pyruvate: step 1/4.</text>
</comment>
<dbReference type="PANTHER" id="PTHR30239">
    <property type="entry name" value="ACETOLACTATE SYNTHASE SMALL SUBUNIT"/>
    <property type="match status" value="1"/>
</dbReference>
<dbReference type="UniPathway" id="UPA00047">
    <property type="reaction ID" value="UER00055"/>
</dbReference>
<evidence type="ECO:0000256" key="8">
    <source>
        <dbReference type="RuleBase" id="RU368092"/>
    </source>
</evidence>
<evidence type="ECO:0000256" key="1">
    <source>
        <dbReference type="ARBA" id="ARBA00004974"/>
    </source>
</evidence>